<evidence type="ECO:0008006" key="3">
    <source>
        <dbReference type="Google" id="ProtNLM"/>
    </source>
</evidence>
<dbReference type="Proteomes" id="UP000287243">
    <property type="component" value="Chromosome"/>
</dbReference>
<dbReference type="EMBL" id="CP019384">
    <property type="protein sequence ID" value="QAT18060.1"/>
    <property type="molecule type" value="Genomic_DNA"/>
</dbReference>
<reference evidence="1 2" key="1">
    <citation type="submission" date="2017-01" db="EMBL/GenBank/DDBJ databases">
        <title>First insights into the biology of 'candidatus Vampirococcus archaeovorus'.</title>
        <authorList>
            <person name="Kizina J."/>
            <person name="Jordan S."/>
            <person name="Stueber K."/>
            <person name="Reinhardt R."/>
            <person name="Harder J."/>
        </authorList>
    </citation>
    <scope>NUCLEOTIDE SEQUENCE [LARGE SCALE GENOMIC DNA]</scope>
    <source>
        <strain evidence="1 2">LiM</strain>
    </source>
</reference>
<dbReference type="RefSeq" id="WP_128700310.1">
    <property type="nucleotide sequence ID" value="NZ_CP019384.1"/>
</dbReference>
<organism evidence="1 2">
    <name type="scientific">Velamenicoccus archaeovorus</name>
    <dbReference type="NCBI Taxonomy" id="1930593"/>
    <lineage>
        <taxon>Bacteria</taxon>
        <taxon>Pseudomonadati</taxon>
        <taxon>Candidatus Omnitrophota</taxon>
        <taxon>Candidatus Velamenicoccus</taxon>
    </lineage>
</organism>
<proteinExistence type="predicted"/>
<dbReference type="AlphaFoldDB" id="A0A410P7A3"/>
<accession>A0A410P7A3</accession>
<gene>
    <name evidence="1" type="ORF">BU251_06995</name>
</gene>
<name>A0A410P7A3_VELA1</name>
<sequence length="299" mass="35480">MSSYISLIEKGIHVSEKNVCDQDKIWSRYSHDKVDIGEELARVIRTLDKGMPLHAELRALSIGSSDEPQFRILETAFRGGLYLLDINDCALGIVQERIKRQRTDHVTTIKCDFNRIFLDPQKARDFFRDRLGKRWVHLATLHHSLYYCRQCCWLELFKNLYRGFLAPRAAIHAVLMSSKSKDPSTTTWLYNHFAGKFFGAYNDQDLRQLKKDLQRETVFKKAQVLLRTNRVNFYVDDFEKFMAVVWMILLYPQVHRYSLKQREEITQHVYHHFWRKKKPLTQEQDHLVVYKGLGRRGLI</sequence>
<dbReference type="KEGG" id="vai:BU251_06995"/>
<evidence type="ECO:0000313" key="2">
    <source>
        <dbReference type="Proteomes" id="UP000287243"/>
    </source>
</evidence>
<dbReference type="OrthoDB" id="597524at2"/>
<protein>
    <recommendedName>
        <fullName evidence="3">Three-Cys-motif partner protein TcmP</fullName>
    </recommendedName>
</protein>
<keyword evidence="2" id="KW-1185">Reference proteome</keyword>
<evidence type="ECO:0000313" key="1">
    <source>
        <dbReference type="EMBL" id="QAT18060.1"/>
    </source>
</evidence>